<dbReference type="InterPro" id="IPR001816">
    <property type="entry name" value="Transl_elong_EFTs/EF1B"/>
</dbReference>
<dbReference type="InterPro" id="IPR018101">
    <property type="entry name" value="Transl_elong_Ts_CS"/>
</dbReference>
<dbReference type="SUPFAM" id="SSF46934">
    <property type="entry name" value="UBA-like"/>
    <property type="match status" value="1"/>
</dbReference>
<dbReference type="InterPro" id="IPR014039">
    <property type="entry name" value="Transl_elong_EFTs/EF1B_dimer"/>
</dbReference>
<protein>
    <recommendedName>
        <fullName evidence="2 6">Elongation factor Ts</fullName>
        <shortName evidence="6">EF-Ts</shortName>
    </recommendedName>
</protein>
<dbReference type="EMBL" id="CP097753">
    <property type="protein sequence ID" value="URJ27922.1"/>
    <property type="molecule type" value="Genomic_DNA"/>
</dbReference>
<gene>
    <name evidence="6 10" type="primary">tsf</name>
    <name evidence="10" type="ORF">M9393_01855</name>
</gene>
<evidence type="ECO:0000256" key="6">
    <source>
        <dbReference type="HAMAP-Rule" id="MF_00050"/>
    </source>
</evidence>
<evidence type="ECO:0000256" key="1">
    <source>
        <dbReference type="ARBA" id="ARBA00005532"/>
    </source>
</evidence>
<dbReference type="PANTHER" id="PTHR11741:SF0">
    <property type="entry name" value="ELONGATION FACTOR TS, MITOCHONDRIAL"/>
    <property type="match status" value="1"/>
</dbReference>
<dbReference type="AlphaFoldDB" id="A0A9Q8X085"/>
<evidence type="ECO:0000313" key="10">
    <source>
        <dbReference type="EMBL" id="URJ27922.1"/>
    </source>
</evidence>
<evidence type="ECO:0000256" key="5">
    <source>
        <dbReference type="ARBA" id="ARBA00022917"/>
    </source>
</evidence>
<evidence type="ECO:0000256" key="7">
    <source>
        <dbReference type="RuleBase" id="RU000642"/>
    </source>
</evidence>
<keyword evidence="5 6" id="KW-0648">Protein biosynthesis</keyword>
<dbReference type="GO" id="GO:0005737">
    <property type="term" value="C:cytoplasm"/>
    <property type="evidence" value="ECO:0007669"/>
    <property type="project" value="UniProtKB-SubCell"/>
</dbReference>
<dbReference type="InterPro" id="IPR009060">
    <property type="entry name" value="UBA-like_sf"/>
</dbReference>
<dbReference type="Gene3D" id="3.30.479.20">
    <property type="entry name" value="Elongation factor Ts, dimerisation domain"/>
    <property type="match status" value="2"/>
</dbReference>
<dbReference type="Proteomes" id="UP001056209">
    <property type="component" value="Chromosome"/>
</dbReference>
<name>A0A9Q8X085_9ENTR</name>
<dbReference type="CDD" id="cd14275">
    <property type="entry name" value="UBA_EF-Ts"/>
    <property type="match status" value="1"/>
</dbReference>
<evidence type="ECO:0000256" key="2">
    <source>
        <dbReference type="ARBA" id="ARBA00016956"/>
    </source>
</evidence>
<comment type="function">
    <text evidence="6 7">Associates with the EF-Tu.GDP complex and induces the exchange of GDP to GTP. It remains bound to the aminoacyl-tRNA.EF-Tu.GTP complex up to the GTP hydrolysis stage on the ribosome.</text>
</comment>
<evidence type="ECO:0000256" key="4">
    <source>
        <dbReference type="ARBA" id="ARBA00022768"/>
    </source>
</evidence>
<evidence type="ECO:0000256" key="3">
    <source>
        <dbReference type="ARBA" id="ARBA00022490"/>
    </source>
</evidence>
<keyword evidence="3 6" id="KW-0963">Cytoplasm</keyword>
<feature type="region of interest" description="Involved in Mg(2+) ion dislocation from EF-Tu" evidence="6">
    <location>
        <begin position="86"/>
        <end position="89"/>
    </location>
</feature>
<organism evidence="10 11">
    <name type="scientific">Candidatus Blochmannia vicinus</name>
    <name type="common">nom. nud.</name>
    <dbReference type="NCBI Taxonomy" id="251540"/>
    <lineage>
        <taxon>Bacteria</taxon>
        <taxon>Pseudomonadati</taxon>
        <taxon>Pseudomonadota</taxon>
        <taxon>Gammaproteobacteria</taxon>
        <taxon>Enterobacterales</taxon>
        <taxon>Enterobacteriaceae</taxon>
        <taxon>ant endosymbionts</taxon>
        <taxon>Candidatus Blochmanniella</taxon>
    </lineage>
</organism>
<dbReference type="FunFam" id="1.10.8.10:FF:000001">
    <property type="entry name" value="Elongation factor Ts"/>
    <property type="match status" value="1"/>
</dbReference>
<dbReference type="PROSITE" id="PS01126">
    <property type="entry name" value="EF_TS_1"/>
    <property type="match status" value="1"/>
</dbReference>
<dbReference type="Gene3D" id="1.10.286.20">
    <property type="match status" value="1"/>
</dbReference>
<dbReference type="NCBIfam" id="TIGR00116">
    <property type="entry name" value="tsf"/>
    <property type="match status" value="1"/>
</dbReference>
<proteinExistence type="inferred from homology"/>
<dbReference type="Pfam" id="PF00889">
    <property type="entry name" value="EF_TS"/>
    <property type="match status" value="1"/>
</dbReference>
<comment type="subcellular location">
    <subcellularLocation>
        <location evidence="6 8">Cytoplasm</location>
    </subcellularLocation>
</comment>
<reference evidence="10" key="1">
    <citation type="submission" date="2022-05" db="EMBL/GenBank/DDBJ databases">
        <title>Impact of host demography and evolutionary history on endosymbiont molecular evolution: a test in carpenter ants (Genus Camponotus) and their Blochmannia endosymbionts.</title>
        <authorList>
            <person name="Manthey J.D."/>
            <person name="Giron J.C."/>
            <person name="Hruska J.P."/>
        </authorList>
    </citation>
    <scope>NUCLEOTIDE SEQUENCE</scope>
    <source>
        <strain evidence="10">C-039</strain>
    </source>
</reference>
<dbReference type="InterPro" id="IPR036402">
    <property type="entry name" value="EF-Ts_dimer_sf"/>
</dbReference>
<dbReference type="SUPFAM" id="SSF54713">
    <property type="entry name" value="Elongation factor Ts (EF-Ts), dimerisation domain"/>
    <property type="match status" value="1"/>
</dbReference>
<evidence type="ECO:0000256" key="8">
    <source>
        <dbReference type="RuleBase" id="RU000643"/>
    </source>
</evidence>
<dbReference type="Gene3D" id="1.10.8.10">
    <property type="entry name" value="DNA helicase RuvA subunit, C-terminal domain"/>
    <property type="match status" value="1"/>
</dbReference>
<feature type="domain" description="Translation elongation factor EFTs/EF1B dimerisation" evidence="9">
    <location>
        <begin position="77"/>
        <end position="270"/>
    </location>
</feature>
<sequence length="272" mass="30796">MEKKIININNDLIKELRKRTSIGVVECKQALIKANGNIELAIDNMRKSGLKTAYKKSGRATSSGLIAVEITSNKQYGIMIEINCETDFVAKDSTFQEFAKTVRITALNEKINSIDVLKTRFEEQRSNIISQVGENINISRFIVLMGNFLGCYVHGSKIGVIVNVSGDATADLVKHIAMHIAAKNPKYINVDDIPKDAMIREYRIQMDIAVKSGKSYKIAEKITEGRMNKFLNDIVLIKQNFIMDDNKTIEQLLTEYHIRINNFVRFELGENM</sequence>
<dbReference type="HAMAP" id="MF_00050">
    <property type="entry name" value="EF_Ts"/>
    <property type="match status" value="1"/>
</dbReference>
<comment type="similarity">
    <text evidence="1 6 7">Belongs to the EF-Ts family.</text>
</comment>
<dbReference type="PANTHER" id="PTHR11741">
    <property type="entry name" value="ELONGATION FACTOR TS"/>
    <property type="match status" value="1"/>
</dbReference>
<evidence type="ECO:0000259" key="9">
    <source>
        <dbReference type="Pfam" id="PF00889"/>
    </source>
</evidence>
<dbReference type="PROSITE" id="PS01127">
    <property type="entry name" value="EF_TS_2"/>
    <property type="match status" value="1"/>
</dbReference>
<keyword evidence="4 6" id="KW-0251">Elongation factor</keyword>
<dbReference type="GO" id="GO:0003746">
    <property type="term" value="F:translation elongation factor activity"/>
    <property type="evidence" value="ECO:0007669"/>
    <property type="project" value="UniProtKB-UniRule"/>
</dbReference>
<evidence type="ECO:0000313" key="11">
    <source>
        <dbReference type="Proteomes" id="UP001056209"/>
    </source>
</evidence>
<accession>A0A9Q8X085</accession>
<dbReference type="FunFam" id="1.10.286.20:FF:000001">
    <property type="entry name" value="Elongation factor Ts"/>
    <property type="match status" value="1"/>
</dbReference>